<organism evidence="2 3">
    <name type="scientific">Kingdonia uniflora</name>
    <dbReference type="NCBI Taxonomy" id="39325"/>
    <lineage>
        <taxon>Eukaryota</taxon>
        <taxon>Viridiplantae</taxon>
        <taxon>Streptophyta</taxon>
        <taxon>Embryophyta</taxon>
        <taxon>Tracheophyta</taxon>
        <taxon>Spermatophyta</taxon>
        <taxon>Magnoliopsida</taxon>
        <taxon>Ranunculales</taxon>
        <taxon>Circaeasteraceae</taxon>
        <taxon>Kingdonia</taxon>
    </lineage>
</organism>
<dbReference type="Proteomes" id="UP000541444">
    <property type="component" value="Unassembled WGS sequence"/>
</dbReference>
<accession>A0A7J7MN62</accession>
<gene>
    <name evidence="2" type="ORF">GIB67_023167</name>
</gene>
<evidence type="ECO:0000256" key="1">
    <source>
        <dbReference type="SAM" id="MobiDB-lite"/>
    </source>
</evidence>
<comment type="caution">
    <text evidence="2">The sequence shown here is derived from an EMBL/GenBank/DDBJ whole genome shotgun (WGS) entry which is preliminary data.</text>
</comment>
<keyword evidence="3" id="KW-1185">Reference proteome</keyword>
<proteinExistence type="predicted"/>
<protein>
    <submittedName>
        <fullName evidence="2">Uncharacterized protein</fullName>
    </submittedName>
</protein>
<dbReference type="AlphaFoldDB" id="A0A7J7MN62"/>
<feature type="region of interest" description="Disordered" evidence="1">
    <location>
        <begin position="49"/>
        <end position="75"/>
    </location>
</feature>
<name>A0A7J7MN62_9MAGN</name>
<feature type="non-terminal residue" evidence="2">
    <location>
        <position position="1"/>
    </location>
</feature>
<sequence>MTFQSSSKYKNSLDENTIYYGILTDIIQLEYRKVLDTIVRRMTHYNPFDNLQSSGDDSNTVDTGNNSSSNASSKKKRGLTREKFLYMFMLYLFILALKVKEQKKSGETNIAVHSDRISMPITRHKLVEERGVTDEEIGRVEVYIPAHTKKDKTIQYPDLLMYYYLSIYSYIHIYANLAKRGKVEPGYGADISISLVEKVGHIVNENEELRSNNNELKFATERLMIQRTLSTGGLGIPVYDFSGYGHHPKARLDTVQFKFGFTEIPRLIDSAIHRRARKLEEYLHAMTRACLAGRAIKLCPSLN</sequence>
<evidence type="ECO:0000313" key="3">
    <source>
        <dbReference type="Proteomes" id="UP000541444"/>
    </source>
</evidence>
<feature type="compositionally biased region" description="Polar residues" evidence="1">
    <location>
        <begin position="49"/>
        <end position="64"/>
    </location>
</feature>
<reference evidence="2 3" key="1">
    <citation type="journal article" date="2020" name="IScience">
        <title>Genome Sequencing of the Endangered Kingdonia uniflora (Circaeasteraceae, Ranunculales) Reveals Potential Mechanisms of Evolutionary Specialization.</title>
        <authorList>
            <person name="Sun Y."/>
            <person name="Deng T."/>
            <person name="Zhang A."/>
            <person name="Moore M.J."/>
            <person name="Landis J.B."/>
            <person name="Lin N."/>
            <person name="Zhang H."/>
            <person name="Zhang X."/>
            <person name="Huang J."/>
            <person name="Zhang X."/>
            <person name="Sun H."/>
            <person name="Wang H."/>
        </authorList>
    </citation>
    <scope>NUCLEOTIDE SEQUENCE [LARGE SCALE GENOMIC DNA]</scope>
    <source>
        <strain evidence="2">TB1705</strain>
        <tissue evidence="2">Leaf</tissue>
    </source>
</reference>
<dbReference type="EMBL" id="JACGCM010001362">
    <property type="protein sequence ID" value="KAF6156257.1"/>
    <property type="molecule type" value="Genomic_DNA"/>
</dbReference>
<evidence type="ECO:0000313" key="2">
    <source>
        <dbReference type="EMBL" id="KAF6156257.1"/>
    </source>
</evidence>